<reference evidence="1" key="1">
    <citation type="journal article" date="2023" name="G3 (Bethesda)">
        <title>A reference genome for the long-term kleptoplast-retaining sea slug Elysia crispata morphotype clarki.</title>
        <authorList>
            <person name="Eastman K.E."/>
            <person name="Pendleton A.L."/>
            <person name="Shaikh M.A."/>
            <person name="Suttiyut T."/>
            <person name="Ogas R."/>
            <person name="Tomko P."/>
            <person name="Gavelis G."/>
            <person name="Widhalm J.R."/>
            <person name="Wisecaver J.H."/>
        </authorList>
    </citation>
    <scope>NUCLEOTIDE SEQUENCE</scope>
    <source>
        <strain evidence="1">ECLA1</strain>
    </source>
</reference>
<gene>
    <name evidence="1" type="ORF">RRG08_002390</name>
</gene>
<comment type="caution">
    <text evidence="1">The sequence shown here is derived from an EMBL/GenBank/DDBJ whole genome shotgun (WGS) entry which is preliminary data.</text>
</comment>
<dbReference type="Proteomes" id="UP001283361">
    <property type="component" value="Unassembled WGS sequence"/>
</dbReference>
<keyword evidence="2" id="KW-1185">Reference proteome</keyword>
<proteinExistence type="predicted"/>
<evidence type="ECO:0000313" key="1">
    <source>
        <dbReference type="EMBL" id="KAK3768558.1"/>
    </source>
</evidence>
<accession>A0AAE0ZFW0</accession>
<dbReference type="EMBL" id="JAWDGP010004039">
    <property type="protein sequence ID" value="KAK3768558.1"/>
    <property type="molecule type" value="Genomic_DNA"/>
</dbReference>
<evidence type="ECO:0000313" key="2">
    <source>
        <dbReference type="Proteomes" id="UP001283361"/>
    </source>
</evidence>
<sequence>MDSGGPVDTACRWTGRFVLWTEKDRSALPVDGLVNFSYARRRTGRHRLLMDWTICPMDGGPIGTACRWHCLLLWKEKDWSVPPADGLIDFSYGRKRTGRHRLWMDWLTSPMDGEGPVGTACGWTGQLLLWMEDWSAPPVDGLVNFSYGRKRIGRHCLWMDWSISPMDGGLVGTAFGWTGQLLLWTEDWSALPVDGLVNFSYGRIRTGRHRLWMDWSTSPMDG</sequence>
<protein>
    <submittedName>
        <fullName evidence="1">Uncharacterized protein</fullName>
    </submittedName>
</protein>
<name>A0AAE0ZFW0_9GAST</name>
<organism evidence="1 2">
    <name type="scientific">Elysia crispata</name>
    <name type="common">lettuce slug</name>
    <dbReference type="NCBI Taxonomy" id="231223"/>
    <lineage>
        <taxon>Eukaryota</taxon>
        <taxon>Metazoa</taxon>
        <taxon>Spiralia</taxon>
        <taxon>Lophotrochozoa</taxon>
        <taxon>Mollusca</taxon>
        <taxon>Gastropoda</taxon>
        <taxon>Heterobranchia</taxon>
        <taxon>Euthyneura</taxon>
        <taxon>Panpulmonata</taxon>
        <taxon>Sacoglossa</taxon>
        <taxon>Placobranchoidea</taxon>
        <taxon>Plakobranchidae</taxon>
        <taxon>Elysia</taxon>
    </lineage>
</organism>
<dbReference type="AlphaFoldDB" id="A0AAE0ZFW0"/>